<comment type="caution">
    <text evidence="2">The sequence shown here is derived from an EMBL/GenBank/DDBJ whole genome shotgun (WGS) entry which is preliminary data.</text>
</comment>
<evidence type="ECO:0000313" key="3">
    <source>
        <dbReference type="Proteomes" id="UP001152795"/>
    </source>
</evidence>
<dbReference type="AlphaFoldDB" id="A0A6S7K7A5"/>
<feature type="region of interest" description="Disordered" evidence="1">
    <location>
        <begin position="1"/>
        <end position="151"/>
    </location>
</feature>
<feature type="non-terminal residue" evidence="2">
    <location>
        <position position="1"/>
    </location>
</feature>
<feature type="compositionally biased region" description="Basic and acidic residues" evidence="1">
    <location>
        <begin position="131"/>
        <end position="151"/>
    </location>
</feature>
<keyword evidence="3" id="KW-1185">Reference proteome</keyword>
<feature type="compositionally biased region" description="Basic and acidic residues" evidence="1">
    <location>
        <begin position="103"/>
        <end position="121"/>
    </location>
</feature>
<organism evidence="2 3">
    <name type="scientific">Paramuricea clavata</name>
    <name type="common">Red gorgonian</name>
    <name type="synonym">Violescent sea-whip</name>
    <dbReference type="NCBI Taxonomy" id="317549"/>
    <lineage>
        <taxon>Eukaryota</taxon>
        <taxon>Metazoa</taxon>
        <taxon>Cnidaria</taxon>
        <taxon>Anthozoa</taxon>
        <taxon>Octocorallia</taxon>
        <taxon>Malacalcyonacea</taxon>
        <taxon>Plexauridae</taxon>
        <taxon>Paramuricea</taxon>
    </lineage>
</organism>
<evidence type="ECO:0000313" key="2">
    <source>
        <dbReference type="EMBL" id="CAB4041295.1"/>
    </source>
</evidence>
<feature type="compositionally biased region" description="Polar residues" evidence="1">
    <location>
        <begin position="70"/>
        <end position="83"/>
    </location>
</feature>
<reference evidence="2" key="1">
    <citation type="submission" date="2020-04" db="EMBL/GenBank/DDBJ databases">
        <authorList>
            <person name="Alioto T."/>
            <person name="Alioto T."/>
            <person name="Gomez Garrido J."/>
        </authorList>
    </citation>
    <scope>NUCLEOTIDE SEQUENCE</scope>
    <source>
        <strain evidence="2">A484AB</strain>
    </source>
</reference>
<name>A0A6S7K7A5_PARCT</name>
<sequence>MAECQHNPLKPLRRQMEGVDSDDTEMNTSQDDIIVNKPEDTDPDTEEQGENGQTNESEQTEDDRSKIDQESNGNGDDNNQSVQELRMDKNADSNQGENMQAEMKQKKYEHFESSKLEDGRNGKTGQGENDQMGKEQIQRNHGRAELEREKSGTVHVVEAAEEEEGYIACETPYEPYNLQSTPDQSTHVQVDFYLLILGKIYVNHVYIHLGPNEFRQLEAVDGYPKLWKCSVMFLGDPIKDSFRYRYGVYRLQNAVNVPVFGRVEYGKDLSYCVEIGEKCVSSKVQFDVFRFPEDKHYVSETTHKAVFYYLKWLLPLVCPESISETLVNVKGLSFYLLTKKNVKTVINWIMEQVLGNSATNIQRLYLCVVLGHLQRFCSPLPFPKDNKMVQTCDRFLQCLIACVNSNFLSASDLNLLEKLAVVLVENSSSPGWLTLAAYFYPYFGIDYILGKEYAKSLNYGYNDKEYHEMATELLLNIKIKNRNDQIAHKKLLHLVLKNAPTLDDALKLFTSPEVSQFFANEDEGDLFFSKFYQDKSQDRTQKKSAGTKLVEFHKMPKNIREKMQNYLFPILLEYSKSNEGLKDEHVNMFCKSIVLEKDLGMVEVLKILMELSKSKSVPRQDLLLDILDNKDFEKDWNQASHVDKVNICKSWVMTRLRNKGCKGWPSYEGWPSGVDKIVAVYEVINAIMRCSLNTSNKVLAEDVSIYVVDVFLGNEGISVLKAFPSIEKCVTVVQDCYKSHVRKILKQTPKVVKKSSNILKDCSRS</sequence>
<accession>A0A6S7K7A5</accession>
<proteinExistence type="predicted"/>
<dbReference type="Proteomes" id="UP001152795">
    <property type="component" value="Unassembled WGS sequence"/>
</dbReference>
<gene>
    <name evidence="2" type="ORF">PACLA_8A016686</name>
</gene>
<dbReference type="OrthoDB" id="10495609at2759"/>
<dbReference type="EMBL" id="CACRXK020028097">
    <property type="protein sequence ID" value="CAB4041295.1"/>
    <property type="molecule type" value="Genomic_DNA"/>
</dbReference>
<evidence type="ECO:0000256" key="1">
    <source>
        <dbReference type="SAM" id="MobiDB-lite"/>
    </source>
</evidence>
<protein>
    <submittedName>
        <fullName evidence="2">Uncharacterized protein</fullName>
    </submittedName>
</protein>